<keyword evidence="2" id="KW-1133">Transmembrane helix</keyword>
<feature type="coiled-coil region" evidence="1">
    <location>
        <begin position="63"/>
        <end position="90"/>
    </location>
</feature>
<dbReference type="Pfam" id="PF04977">
    <property type="entry name" value="DivIC"/>
    <property type="match status" value="1"/>
</dbReference>
<proteinExistence type="predicted"/>
<keyword evidence="2" id="KW-0812">Transmembrane</keyword>
<dbReference type="Proteomes" id="UP000230821">
    <property type="component" value="Unassembled WGS sequence"/>
</dbReference>
<dbReference type="InterPro" id="IPR007060">
    <property type="entry name" value="FtsL/DivIC"/>
</dbReference>
<evidence type="ECO:0000313" key="4">
    <source>
        <dbReference type="Proteomes" id="UP000230821"/>
    </source>
</evidence>
<feature type="transmembrane region" description="Helical" evidence="2">
    <location>
        <begin position="27"/>
        <end position="47"/>
    </location>
</feature>
<evidence type="ECO:0008006" key="5">
    <source>
        <dbReference type="Google" id="ProtNLM"/>
    </source>
</evidence>
<organism evidence="3 4">
    <name type="scientific">candidate division KSB3 bacterium</name>
    <dbReference type="NCBI Taxonomy" id="2044937"/>
    <lineage>
        <taxon>Bacteria</taxon>
        <taxon>candidate division KSB3</taxon>
    </lineage>
</organism>
<accession>A0A2G6KK95</accession>
<evidence type="ECO:0000256" key="1">
    <source>
        <dbReference type="SAM" id="Coils"/>
    </source>
</evidence>
<dbReference type="AlphaFoldDB" id="A0A2G6KK95"/>
<protein>
    <recommendedName>
        <fullName evidence="5">Septum formation initiator</fullName>
    </recommendedName>
</protein>
<comment type="caution">
    <text evidence="3">The sequence shown here is derived from an EMBL/GenBank/DDBJ whole genome shotgun (WGS) entry which is preliminary data.</text>
</comment>
<reference evidence="3 4" key="1">
    <citation type="submission" date="2017-10" db="EMBL/GenBank/DDBJ databases">
        <title>Novel microbial diversity and functional potential in the marine mammal oral microbiome.</title>
        <authorList>
            <person name="Dudek N.K."/>
            <person name="Sun C.L."/>
            <person name="Burstein D."/>
            <person name="Kantor R.S."/>
            <person name="Aliaga Goltsman D.S."/>
            <person name="Bik E.M."/>
            <person name="Thomas B.C."/>
            <person name="Banfield J.F."/>
            <person name="Relman D.A."/>
        </authorList>
    </citation>
    <scope>NUCLEOTIDE SEQUENCE [LARGE SCALE GENOMIC DNA]</scope>
    <source>
        <strain evidence="3">DOLJORAL78_47_16</strain>
    </source>
</reference>
<keyword evidence="1" id="KW-0175">Coiled coil</keyword>
<keyword evidence="2" id="KW-0472">Membrane</keyword>
<sequence length="116" mass="12936">MKTVPQTRFFYTEPEPSASSFTFRSDLGIIGCIVSGLLLGLIVFALVSPEHGIPKVQEVIGITTQLEADIAQLTAENEQLLLQIEAIKTDPFWQEKIAREELNMALPGEIVYKFIQ</sequence>
<dbReference type="EMBL" id="PDSK01000042">
    <property type="protein sequence ID" value="PIE35462.1"/>
    <property type="molecule type" value="Genomic_DNA"/>
</dbReference>
<gene>
    <name evidence="3" type="ORF">CSA56_04055</name>
</gene>
<evidence type="ECO:0000256" key="2">
    <source>
        <dbReference type="SAM" id="Phobius"/>
    </source>
</evidence>
<name>A0A2G6KK95_9BACT</name>
<evidence type="ECO:0000313" key="3">
    <source>
        <dbReference type="EMBL" id="PIE35462.1"/>
    </source>
</evidence>